<organism evidence="1 2">
    <name type="scientific">Centaurea solstitialis</name>
    <name type="common">yellow star-thistle</name>
    <dbReference type="NCBI Taxonomy" id="347529"/>
    <lineage>
        <taxon>Eukaryota</taxon>
        <taxon>Viridiplantae</taxon>
        <taxon>Streptophyta</taxon>
        <taxon>Embryophyta</taxon>
        <taxon>Tracheophyta</taxon>
        <taxon>Spermatophyta</taxon>
        <taxon>Magnoliopsida</taxon>
        <taxon>eudicotyledons</taxon>
        <taxon>Gunneridae</taxon>
        <taxon>Pentapetalae</taxon>
        <taxon>asterids</taxon>
        <taxon>campanulids</taxon>
        <taxon>Asterales</taxon>
        <taxon>Asteraceae</taxon>
        <taxon>Carduoideae</taxon>
        <taxon>Cardueae</taxon>
        <taxon>Centaureinae</taxon>
        <taxon>Centaurea</taxon>
    </lineage>
</organism>
<sequence>MSDSDNDDIDLVVNQIVMNNIKAMELVSEFVENHLMQNEDAEPFNKRPRGLTKDRGREEGHDKLVTNYFSDNPVYDDDDFSRRFRMSRRLFLRIVADLERELDYFKQHWDARGVKGFSLLQKCTSAIRQLAYGSAADATDEYLRMSETTSRDCLENFCKCIIHLYMGQYLRKPTANDIQAIYALHVQTHNLPRFNDLFEDKAPDSSFVVNGTHYKHEYYLADEIYLEWTTFVKAFRYPSDERRVEFKKRQESARKDIERTFVMLKDKWHVVKRPALVWSQRKLQEIMYTCIILHNMIREDE</sequence>
<dbReference type="AlphaFoldDB" id="A0AA38S8Z2"/>
<accession>A0AA38S8Z2</accession>
<evidence type="ECO:0000313" key="2">
    <source>
        <dbReference type="Proteomes" id="UP001172457"/>
    </source>
</evidence>
<name>A0AA38S8Z2_9ASTR</name>
<dbReference type="EMBL" id="JARYMX010000008">
    <property type="protein sequence ID" value="KAJ9538425.1"/>
    <property type="molecule type" value="Genomic_DNA"/>
</dbReference>
<dbReference type="PANTHER" id="PTHR47150">
    <property type="entry name" value="OS12G0169200 PROTEIN"/>
    <property type="match status" value="1"/>
</dbReference>
<reference evidence="1" key="1">
    <citation type="submission" date="2023-03" db="EMBL/GenBank/DDBJ databases">
        <title>Chromosome-scale reference genome and RAD-based genetic map of yellow starthistle (Centaurea solstitialis) reveal putative structural variation and QTLs associated with invader traits.</title>
        <authorList>
            <person name="Reatini B."/>
            <person name="Cang F.A."/>
            <person name="Jiang Q."/>
            <person name="Mckibben M.T.W."/>
            <person name="Barker M.S."/>
            <person name="Rieseberg L.H."/>
            <person name="Dlugosch K.M."/>
        </authorList>
    </citation>
    <scope>NUCLEOTIDE SEQUENCE</scope>
    <source>
        <strain evidence="1">CAN-66</strain>
        <tissue evidence="1">Leaf</tissue>
    </source>
</reference>
<dbReference type="InterPro" id="IPR006912">
    <property type="entry name" value="Harbinger_derived_prot"/>
</dbReference>
<proteinExistence type="predicted"/>
<dbReference type="Proteomes" id="UP001172457">
    <property type="component" value="Chromosome 8"/>
</dbReference>
<dbReference type="PANTHER" id="PTHR47150:SF4">
    <property type="entry name" value="HARBINGER TRANSPOSASE-DERIVED PROTEIN-RELATED"/>
    <property type="match status" value="1"/>
</dbReference>
<evidence type="ECO:0000313" key="1">
    <source>
        <dbReference type="EMBL" id="KAJ9538425.1"/>
    </source>
</evidence>
<keyword evidence="2" id="KW-1185">Reference proteome</keyword>
<protein>
    <submittedName>
        <fullName evidence="1">Uncharacterized protein</fullName>
    </submittedName>
</protein>
<dbReference type="Pfam" id="PF04827">
    <property type="entry name" value="Plant_tran"/>
    <property type="match status" value="1"/>
</dbReference>
<gene>
    <name evidence="1" type="ORF">OSB04_031158</name>
</gene>
<comment type="caution">
    <text evidence="1">The sequence shown here is derived from an EMBL/GenBank/DDBJ whole genome shotgun (WGS) entry which is preliminary data.</text>
</comment>